<feature type="region of interest" description="Disordered" evidence="8">
    <location>
        <begin position="330"/>
        <end position="351"/>
    </location>
</feature>
<dbReference type="AlphaFoldDB" id="A0A429Y7X1"/>
<accession>A0A429Y7X1</accession>
<dbReference type="SMART" id="SM00382">
    <property type="entry name" value="AAA"/>
    <property type="match status" value="1"/>
</dbReference>
<dbReference type="OrthoDB" id="9802264at2"/>
<evidence type="ECO:0000256" key="3">
    <source>
        <dbReference type="ARBA" id="ARBA00022448"/>
    </source>
</evidence>
<gene>
    <name evidence="10" type="ORF">D4T97_003315</name>
</gene>
<dbReference type="InterPro" id="IPR013563">
    <property type="entry name" value="Oligopep_ABC_C"/>
</dbReference>
<keyword evidence="5" id="KW-0547">Nucleotide-binding</keyword>
<evidence type="ECO:0000256" key="2">
    <source>
        <dbReference type="ARBA" id="ARBA00005417"/>
    </source>
</evidence>
<dbReference type="Pfam" id="PF00005">
    <property type="entry name" value="ABC_tran"/>
    <property type="match status" value="1"/>
</dbReference>
<dbReference type="PANTHER" id="PTHR43297">
    <property type="entry name" value="OLIGOPEPTIDE TRANSPORT ATP-BINDING PROTEIN APPD"/>
    <property type="match status" value="1"/>
</dbReference>
<dbReference type="CDD" id="cd03257">
    <property type="entry name" value="ABC_NikE_OppD_transporters"/>
    <property type="match status" value="1"/>
</dbReference>
<comment type="similarity">
    <text evidence="2">Belongs to the ABC transporter superfamily.</text>
</comment>
<reference evidence="10" key="1">
    <citation type="submission" date="2018-12" db="EMBL/GenBank/DDBJ databases">
        <authorList>
            <person name="Sun L."/>
            <person name="Chen Z."/>
        </authorList>
    </citation>
    <scope>NUCLEOTIDE SEQUENCE [LARGE SCALE GENOMIC DNA]</scope>
    <source>
        <strain evidence="10">3-2-2</strain>
    </source>
</reference>
<comment type="caution">
    <text evidence="10">The sequence shown here is derived from an EMBL/GenBank/DDBJ whole genome shotgun (WGS) entry which is preliminary data.</text>
</comment>
<dbReference type="Pfam" id="PF08352">
    <property type="entry name" value="oligo_HPY"/>
    <property type="match status" value="1"/>
</dbReference>
<keyword evidence="11" id="KW-1185">Reference proteome</keyword>
<dbReference type="InterPro" id="IPR017871">
    <property type="entry name" value="ABC_transporter-like_CS"/>
</dbReference>
<dbReference type="InterPro" id="IPR027417">
    <property type="entry name" value="P-loop_NTPase"/>
</dbReference>
<organism evidence="10 11">
    <name type="scientific">Siminovitchia acidinfaciens</name>
    <dbReference type="NCBI Taxonomy" id="2321395"/>
    <lineage>
        <taxon>Bacteria</taxon>
        <taxon>Bacillati</taxon>
        <taxon>Bacillota</taxon>
        <taxon>Bacilli</taxon>
        <taxon>Bacillales</taxon>
        <taxon>Bacillaceae</taxon>
        <taxon>Siminovitchia</taxon>
    </lineage>
</organism>
<evidence type="ECO:0000256" key="1">
    <source>
        <dbReference type="ARBA" id="ARBA00004202"/>
    </source>
</evidence>
<dbReference type="InterPro" id="IPR003593">
    <property type="entry name" value="AAA+_ATPase"/>
</dbReference>
<evidence type="ECO:0000313" key="11">
    <source>
        <dbReference type="Proteomes" id="UP000287156"/>
    </source>
</evidence>
<evidence type="ECO:0000256" key="6">
    <source>
        <dbReference type="ARBA" id="ARBA00022840"/>
    </source>
</evidence>
<dbReference type="GO" id="GO:0005886">
    <property type="term" value="C:plasma membrane"/>
    <property type="evidence" value="ECO:0007669"/>
    <property type="project" value="UniProtKB-SubCell"/>
</dbReference>
<dbReference type="Gene3D" id="3.40.50.300">
    <property type="entry name" value="P-loop containing nucleotide triphosphate hydrolases"/>
    <property type="match status" value="1"/>
</dbReference>
<keyword evidence="4" id="KW-1003">Cell membrane</keyword>
<protein>
    <submittedName>
        <fullName evidence="10">ABC transporter ATP-binding protein</fullName>
    </submittedName>
</protein>
<dbReference type="PROSITE" id="PS50893">
    <property type="entry name" value="ABC_TRANSPORTER_2"/>
    <property type="match status" value="1"/>
</dbReference>
<dbReference type="Proteomes" id="UP000287156">
    <property type="component" value="Unassembled WGS sequence"/>
</dbReference>
<dbReference type="InterPro" id="IPR050388">
    <property type="entry name" value="ABC_Ni/Peptide_Import"/>
</dbReference>
<evidence type="ECO:0000256" key="4">
    <source>
        <dbReference type="ARBA" id="ARBA00022475"/>
    </source>
</evidence>
<evidence type="ECO:0000256" key="7">
    <source>
        <dbReference type="ARBA" id="ARBA00023136"/>
    </source>
</evidence>
<evidence type="ECO:0000256" key="5">
    <source>
        <dbReference type="ARBA" id="ARBA00022741"/>
    </source>
</evidence>
<keyword evidence="6 10" id="KW-0067">ATP-binding</keyword>
<dbReference type="RefSeq" id="WP_126047603.1">
    <property type="nucleotide sequence ID" value="NZ_QYTV02000001.1"/>
</dbReference>
<feature type="domain" description="ABC transporter" evidence="9">
    <location>
        <begin position="6"/>
        <end position="256"/>
    </location>
</feature>
<dbReference type="PROSITE" id="PS00211">
    <property type="entry name" value="ABC_TRANSPORTER_1"/>
    <property type="match status" value="1"/>
</dbReference>
<dbReference type="GO" id="GO:0005524">
    <property type="term" value="F:ATP binding"/>
    <property type="evidence" value="ECO:0007669"/>
    <property type="project" value="UniProtKB-KW"/>
</dbReference>
<proteinExistence type="inferred from homology"/>
<dbReference type="FunFam" id="3.40.50.300:FF:000016">
    <property type="entry name" value="Oligopeptide ABC transporter ATP-binding component"/>
    <property type="match status" value="1"/>
</dbReference>
<dbReference type="GO" id="GO:0016887">
    <property type="term" value="F:ATP hydrolysis activity"/>
    <property type="evidence" value="ECO:0007669"/>
    <property type="project" value="InterPro"/>
</dbReference>
<dbReference type="GO" id="GO:0015833">
    <property type="term" value="P:peptide transport"/>
    <property type="evidence" value="ECO:0007669"/>
    <property type="project" value="InterPro"/>
</dbReference>
<keyword evidence="7" id="KW-0472">Membrane</keyword>
<keyword evidence="3" id="KW-0813">Transport</keyword>
<evidence type="ECO:0000313" key="10">
    <source>
        <dbReference type="EMBL" id="RST77525.1"/>
    </source>
</evidence>
<dbReference type="SUPFAM" id="SSF52540">
    <property type="entry name" value="P-loop containing nucleoside triphosphate hydrolases"/>
    <property type="match status" value="1"/>
</dbReference>
<evidence type="ECO:0000259" key="9">
    <source>
        <dbReference type="PROSITE" id="PS50893"/>
    </source>
</evidence>
<dbReference type="EMBL" id="QYTV02000001">
    <property type="protein sequence ID" value="RST77525.1"/>
    <property type="molecule type" value="Genomic_DNA"/>
</dbReference>
<evidence type="ECO:0000256" key="8">
    <source>
        <dbReference type="SAM" id="MobiDB-lite"/>
    </source>
</evidence>
<sequence>MESPLLEVEGLRTSFYTDDGEIPIVNSIDFHVRSGEVLGIVGESGCGKSVTSLSIMGLVPAQSGKVDGQIMFKGENLASASERRMRQIRGNEIAMIFQEPMTSLNPVFTIGQQLMEAIQIHRKLSKKKAKERAIEMLKLVGLPRAEQLQNDYSHQLSGGMRQRVMIAMAMICNPELLIADEPTTALDVTIQAQILDLMKALNKDTDTAIIMITHDLGVVAEMCRRVIVMYAGHIVEEADVRTIFKNPKHPYTVGLIQSVPDMRQKKDRLYSIEGNVPKPGSIQTGCHFAPRCEHAFERCFAETPDLINLSEVHKVKCWLYESKKCGGRPPIGDKHKANFDEAVLQPPQQSN</sequence>
<dbReference type="PANTHER" id="PTHR43297:SF2">
    <property type="entry name" value="DIPEPTIDE TRANSPORT ATP-BINDING PROTEIN DPPD"/>
    <property type="match status" value="1"/>
</dbReference>
<dbReference type="InterPro" id="IPR003439">
    <property type="entry name" value="ABC_transporter-like_ATP-bd"/>
</dbReference>
<comment type="subcellular location">
    <subcellularLocation>
        <location evidence="1">Cell membrane</location>
        <topology evidence="1">Peripheral membrane protein</topology>
    </subcellularLocation>
</comment>
<dbReference type="NCBIfam" id="TIGR01727">
    <property type="entry name" value="oligo_HPY"/>
    <property type="match status" value="1"/>
</dbReference>
<name>A0A429Y7X1_9BACI</name>